<keyword evidence="2" id="KW-1185">Reference proteome</keyword>
<organism evidence="1 2">
    <name type="scientific">Tribolium castaneum</name>
    <name type="common">Red flour beetle</name>
    <dbReference type="NCBI Taxonomy" id="7070"/>
    <lineage>
        <taxon>Eukaryota</taxon>
        <taxon>Metazoa</taxon>
        <taxon>Ecdysozoa</taxon>
        <taxon>Arthropoda</taxon>
        <taxon>Hexapoda</taxon>
        <taxon>Insecta</taxon>
        <taxon>Pterygota</taxon>
        <taxon>Neoptera</taxon>
        <taxon>Endopterygota</taxon>
        <taxon>Coleoptera</taxon>
        <taxon>Polyphaga</taxon>
        <taxon>Cucujiformia</taxon>
        <taxon>Tenebrionidae</taxon>
        <taxon>Tenebrionidae incertae sedis</taxon>
        <taxon>Tribolium</taxon>
    </lineage>
</organism>
<dbReference type="EMBL" id="KQ971321">
    <property type="protein sequence ID" value="KYB28645.1"/>
    <property type="molecule type" value="Genomic_DNA"/>
</dbReference>
<name>A0A139WLE2_TRICA</name>
<gene>
    <name evidence="1" type="primary">AUGUSTUS-3.0.2_32385</name>
    <name evidence="1" type="ORF">TcasGA2_TC032385</name>
</gene>
<sequence length="49" mass="5509">MSISFPAGMIAVSKAHSFRLDSRFVYTDNPATYCTTKKDTLEPIIQSRL</sequence>
<evidence type="ECO:0000313" key="2">
    <source>
        <dbReference type="Proteomes" id="UP000007266"/>
    </source>
</evidence>
<reference evidence="1 2" key="1">
    <citation type="journal article" date="2008" name="Nature">
        <title>The genome of the model beetle and pest Tribolium castaneum.</title>
        <authorList>
            <consortium name="Tribolium Genome Sequencing Consortium"/>
            <person name="Richards S."/>
            <person name="Gibbs R.A."/>
            <person name="Weinstock G.M."/>
            <person name="Brown S.J."/>
            <person name="Denell R."/>
            <person name="Beeman R.W."/>
            <person name="Gibbs R."/>
            <person name="Beeman R.W."/>
            <person name="Brown S.J."/>
            <person name="Bucher G."/>
            <person name="Friedrich M."/>
            <person name="Grimmelikhuijzen C.J."/>
            <person name="Klingler M."/>
            <person name="Lorenzen M."/>
            <person name="Richards S."/>
            <person name="Roth S."/>
            <person name="Schroder R."/>
            <person name="Tautz D."/>
            <person name="Zdobnov E.M."/>
            <person name="Muzny D."/>
            <person name="Gibbs R.A."/>
            <person name="Weinstock G.M."/>
            <person name="Attaway T."/>
            <person name="Bell S."/>
            <person name="Buhay C.J."/>
            <person name="Chandrabose M.N."/>
            <person name="Chavez D."/>
            <person name="Clerk-Blankenburg K.P."/>
            <person name="Cree A."/>
            <person name="Dao M."/>
            <person name="Davis C."/>
            <person name="Chacko J."/>
            <person name="Dinh H."/>
            <person name="Dugan-Rocha S."/>
            <person name="Fowler G."/>
            <person name="Garner T.T."/>
            <person name="Garnes J."/>
            <person name="Gnirke A."/>
            <person name="Hawes A."/>
            <person name="Hernandez J."/>
            <person name="Hines S."/>
            <person name="Holder M."/>
            <person name="Hume J."/>
            <person name="Jhangiani S.N."/>
            <person name="Joshi V."/>
            <person name="Khan Z.M."/>
            <person name="Jackson L."/>
            <person name="Kovar C."/>
            <person name="Kowis A."/>
            <person name="Lee S."/>
            <person name="Lewis L.R."/>
            <person name="Margolis J."/>
            <person name="Morgan M."/>
            <person name="Nazareth L.V."/>
            <person name="Nguyen N."/>
            <person name="Okwuonu G."/>
            <person name="Parker D."/>
            <person name="Richards S."/>
            <person name="Ruiz S.J."/>
            <person name="Santibanez J."/>
            <person name="Savard J."/>
            <person name="Scherer S.E."/>
            <person name="Schneider B."/>
            <person name="Sodergren E."/>
            <person name="Tautz D."/>
            <person name="Vattahil S."/>
            <person name="Villasana D."/>
            <person name="White C.S."/>
            <person name="Wright R."/>
            <person name="Park Y."/>
            <person name="Beeman R.W."/>
            <person name="Lord J."/>
            <person name="Oppert B."/>
            <person name="Lorenzen M."/>
            <person name="Brown S."/>
            <person name="Wang L."/>
            <person name="Savard J."/>
            <person name="Tautz D."/>
            <person name="Richards S."/>
            <person name="Weinstock G."/>
            <person name="Gibbs R.A."/>
            <person name="Liu Y."/>
            <person name="Worley K."/>
            <person name="Weinstock G."/>
            <person name="Elsik C.G."/>
            <person name="Reese J.T."/>
            <person name="Elhaik E."/>
            <person name="Landan G."/>
            <person name="Graur D."/>
            <person name="Arensburger P."/>
            <person name="Atkinson P."/>
            <person name="Beeman R.W."/>
            <person name="Beidler J."/>
            <person name="Brown S.J."/>
            <person name="Demuth J.P."/>
            <person name="Drury D.W."/>
            <person name="Du Y.Z."/>
            <person name="Fujiwara H."/>
            <person name="Lorenzen M."/>
            <person name="Maselli V."/>
            <person name="Osanai M."/>
            <person name="Park Y."/>
            <person name="Robertson H.M."/>
            <person name="Tu Z."/>
            <person name="Wang J.J."/>
            <person name="Wang S."/>
            <person name="Richards S."/>
            <person name="Song H."/>
            <person name="Zhang L."/>
            <person name="Sodergren E."/>
            <person name="Werner D."/>
            <person name="Stanke M."/>
            <person name="Morgenstern B."/>
            <person name="Solovyev V."/>
            <person name="Kosarev P."/>
            <person name="Brown G."/>
            <person name="Chen H.C."/>
            <person name="Ermolaeva O."/>
            <person name="Hlavina W."/>
            <person name="Kapustin Y."/>
            <person name="Kiryutin B."/>
            <person name="Kitts P."/>
            <person name="Maglott D."/>
            <person name="Pruitt K."/>
            <person name="Sapojnikov V."/>
            <person name="Souvorov A."/>
            <person name="Mackey A.J."/>
            <person name="Waterhouse R.M."/>
            <person name="Wyder S."/>
            <person name="Zdobnov E.M."/>
            <person name="Zdobnov E.M."/>
            <person name="Wyder S."/>
            <person name="Kriventseva E.V."/>
            <person name="Kadowaki T."/>
            <person name="Bork P."/>
            <person name="Aranda M."/>
            <person name="Bao R."/>
            <person name="Beermann A."/>
            <person name="Berns N."/>
            <person name="Bolognesi R."/>
            <person name="Bonneton F."/>
            <person name="Bopp D."/>
            <person name="Brown S.J."/>
            <person name="Bucher G."/>
            <person name="Butts T."/>
            <person name="Chaumot A."/>
            <person name="Denell R.E."/>
            <person name="Ferrier D.E."/>
            <person name="Friedrich M."/>
            <person name="Gordon C.M."/>
            <person name="Jindra M."/>
            <person name="Klingler M."/>
            <person name="Lan Q."/>
            <person name="Lattorff H.M."/>
            <person name="Laudet V."/>
            <person name="von Levetsow C."/>
            <person name="Liu Z."/>
            <person name="Lutz R."/>
            <person name="Lynch J.A."/>
            <person name="da Fonseca R.N."/>
            <person name="Posnien N."/>
            <person name="Reuter R."/>
            <person name="Roth S."/>
            <person name="Savard J."/>
            <person name="Schinko J.B."/>
            <person name="Schmitt C."/>
            <person name="Schoppmeier M."/>
            <person name="Schroder R."/>
            <person name="Shippy T.D."/>
            <person name="Simonnet F."/>
            <person name="Marques-Souza H."/>
            <person name="Tautz D."/>
            <person name="Tomoyasu Y."/>
            <person name="Trauner J."/>
            <person name="Van der Zee M."/>
            <person name="Vervoort M."/>
            <person name="Wittkopp N."/>
            <person name="Wimmer E.A."/>
            <person name="Yang X."/>
            <person name="Jones A.K."/>
            <person name="Sattelle D.B."/>
            <person name="Ebert P.R."/>
            <person name="Nelson D."/>
            <person name="Scott J.G."/>
            <person name="Beeman R.W."/>
            <person name="Muthukrishnan S."/>
            <person name="Kramer K.J."/>
            <person name="Arakane Y."/>
            <person name="Beeman R.W."/>
            <person name="Zhu Q."/>
            <person name="Hogenkamp D."/>
            <person name="Dixit R."/>
            <person name="Oppert B."/>
            <person name="Jiang H."/>
            <person name="Zou Z."/>
            <person name="Marshall J."/>
            <person name="Elpidina E."/>
            <person name="Vinokurov K."/>
            <person name="Oppert C."/>
            <person name="Zou Z."/>
            <person name="Evans J."/>
            <person name="Lu Z."/>
            <person name="Zhao P."/>
            <person name="Sumathipala N."/>
            <person name="Altincicek B."/>
            <person name="Vilcinskas A."/>
            <person name="Williams M."/>
            <person name="Hultmark D."/>
            <person name="Hetru C."/>
            <person name="Jiang H."/>
            <person name="Grimmelikhuijzen C.J."/>
            <person name="Hauser F."/>
            <person name="Cazzamali G."/>
            <person name="Williamson M."/>
            <person name="Park Y."/>
            <person name="Li B."/>
            <person name="Tanaka Y."/>
            <person name="Predel R."/>
            <person name="Neupert S."/>
            <person name="Schachtner J."/>
            <person name="Verleyen P."/>
            <person name="Raible F."/>
            <person name="Bork P."/>
            <person name="Friedrich M."/>
            <person name="Walden K.K."/>
            <person name="Robertson H.M."/>
            <person name="Angeli S."/>
            <person name="Foret S."/>
            <person name="Bucher G."/>
            <person name="Schuetz S."/>
            <person name="Maleszka R."/>
            <person name="Wimmer E.A."/>
            <person name="Beeman R.W."/>
            <person name="Lorenzen M."/>
            <person name="Tomoyasu Y."/>
            <person name="Miller S.C."/>
            <person name="Grossmann D."/>
            <person name="Bucher G."/>
        </authorList>
    </citation>
    <scope>NUCLEOTIDE SEQUENCE [LARGE SCALE GENOMIC DNA]</scope>
    <source>
        <strain evidence="1 2">Georgia GA2</strain>
    </source>
</reference>
<proteinExistence type="predicted"/>
<dbReference type="Proteomes" id="UP000007266">
    <property type="component" value="Linkage group 3"/>
</dbReference>
<reference evidence="1 2" key="2">
    <citation type="journal article" date="2010" name="Nucleic Acids Res.">
        <title>BeetleBase in 2010: revisions to provide comprehensive genomic information for Tribolium castaneum.</title>
        <authorList>
            <person name="Kim H.S."/>
            <person name="Murphy T."/>
            <person name="Xia J."/>
            <person name="Caragea D."/>
            <person name="Park Y."/>
            <person name="Beeman R.W."/>
            <person name="Lorenzen M.D."/>
            <person name="Butcher S."/>
            <person name="Manak J.R."/>
            <person name="Brown S.J."/>
        </authorList>
    </citation>
    <scope>GENOME REANNOTATION</scope>
    <source>
        <strain evidence="1 2">Georgia GA2</strain>
    </source>
</reference>
<dbReference type="InParanoid" id="A0A139WLE2"/>
<dbReference type="AlphaFoldDB" id="A0A139WLE2"/>
<protein>
    <submittedName>
        <fullName evidence="1">Uncharacterized protein</fullName>
    </submittedName>
</protein>
<evidence type="ECO:0000313" key="1">
    <source>
        <dbReference type="EMBL" id="KYB28645.1"/>
    </source>
</evidence>
<accession>A0A139WLE2</accession>